<feature type="compositionally biased region" description="Basic and acidic residues" evidence="1">
    <location>
        <begin position="212"/>
        <end position="225"/>
    </location>
</feature>
<comment type="caution">
    <text evidence="2">The sequence shown here is derived from an EMBL/GenBank/DDBJ whole genome shotgun (WGS) entry which is preliminary data.</text>
</comment>
<keyword evidence="3" id="KW-1185">Reference proteome</keyword>
<proteinExistence type="predicted"/>
<feature type="region of interest" description="Disordered" evidence="1">
    <location>
        <begin position="346"/>
        <end position="368"/>
    </location>
</feature>
<evidence type="ECO:0000313" key="2">
    <source>
        <dbReference type="EMBL" id="GJT91044.1"/>
    </source>
</evidence>
<feature type="compositionally biased region" description="Acidic residues" evidence="1">
    <location>
        <begin position="197"/>
        <end position="211"/>
    </location>
</feature>
<organism evidence="2 3">
    <name type="scientific">Tanacetum coccineum</name>
    <dbReference type="NCBI Taxonomy" id="301880"/>
    <lineage>
        <taxon>Eukaryota</taxon>
        <taxon>Viridiplantae</taxon>
        <taxon>Streptophyta</taxon>
        <taxon>Embryophyta</taxon>
        <taxon>Tracheophyta</taxon>
        <taxon>Spermatophyta</taxon>
        <taxon>Magnoliopsida</taxon>
        <taxon>eudicotyledons</taxon>
        <taxon>Gunneridae</taxon>
        <taxon>Pentapetalae</taxon>
        <taxon>asterids</taxon>
        <taxon>campanulids</taxon>
        <taxon>Asterales</taxon>
        <taxon>Asteraceae</taxon>
        <taxon>Asteroideae</taxon>
        <taxon>Anthemideae</taxon>
        <taxon>Anthemidinae</taxon>
        <taxon>Tanacetum</taxon>
    </lineage>
</organism>
<reference evidence="2" key="1">
    <citation type="journal article" date="2022" name="Int. J. Mol. Sci.">
        <title>Draft Genome of Tanacetum Coccineum: Genomic Comparison of Closely Related Tanacetum-Family Plants.</title>
        <authorList>
            <person name="Yamashiro T."/>
            <person name="Shiraishi A."/>
            <person name="Nakayama K."/>
            <person name="Satake H."/>
        </authorList>
    </citation>
    <scope>NUCLEOTIDE SEQUENCE</scope>
</reference>
<name>A0ABQ5HTC2_9ASTR</name>
<feature type="compositionally biased region" description="Low complexity" evidence="1">
    <location>
        <begin position="185"/>
        <end position="196"/>
    </location>
</feature>
<protein>
    <submittedName>
        <fullName evidence="2">Uncharacterized protein</fullName>
    </submittedName>
</protein>
<gene>
    <name evidence="2" type="ORF">Tco_1079889</name>
</gene>
<dbReference type="EMBL" id="BQNB010019982">
    <property type="protein sequence ID" value="GJT91044.1"/>
    <property type="molecule type" value="Genomic_DNA"/>
</dbReference>
<evidence type="ECO:0000313" key="3">
    <source>
        <dbReference type="Proteomes" id="UP001151760"/>
    </source>
</evidence>
<reference evidence="2" key="2">
    <citation type="submission" date="2022-01" db="EMBL/GenBank/DDBJ databases">
        <authorList>
            <person name="Yamashiro T."/>
            <person name="Shiraishi A."/>
            <person name="Satake H."/>
            <person name="Nakayama K."/>
        </authorList>
    </citation>
    <scope>NUCLEOTIDE SEQUENCE</scope>
</reference>
<dbReference type="Proteomes" id="UP001151760">
    <property type="component" value="Unassembled WGS sequence"/>
</dbReference>
<evidence type="ECO:0000256" key="1">
    <source>
        <dbReference type="SAM" id="MobiDB-lite"/>
    </source>
</evidence>
<sequence>MIKRFRKRYSRVVCPNEAAIEDLRVLHGMLIPMVMLNDEITASNAHQEYLTMYKGEKPTKCNGKGLVTKKEGVEDDVDSKETKEEDEIPLVQRQTKVFIGRQVHQESDKEDLDHSKKLKRVERMSEIEEFLLQLKKARKKCKQDFIVQQPPRGSNEGSGVTPEVLDGLNLKGSNEGSGVNLAVLDEPSGSSSSSSSDSDDEVEDISSEDDDKATKEKVDDAQDKDEQAIIEQPENFINDNPDVSLTDVLKEPMEHEVQSMMEVPVTQENPSEQRPPLVDTMKVDAMSRFNLHEAIDKSVQAHLKNILPKDVPNFGKIKLPKAAKKSMPKYAATPFDQASLDEYDQTDGTRMLNSKEKSKSYNKHPAHRALYDALMQ</sequence>
<feature type="region of interest" description="Disordered" evidence="1">
    <location>
        <begin position="146"/>
        <end position="225"/>
    </location>
</feature>
<accession>A0ABQ5HTC2</accession>